<evidence type="ECO:0000313" key="6">
    <source>
        <dbReference type="Proteomes" id="UP000779574"/>
    </source>
</evidence>
<reference evidence="5" key="2">
    <citation type="submission" date="2021-08" db="EMBL/GenBank/DDBJ databases">
        <authorList>
            <person name="Gostincar C."/>
            <person name="Sun X."/>
            <person name="Song Z."/>
            <person name="Gunde-Cimerman N."/>
        </authorList>
    </citation>
    <scope>NUCLEOTIDE SEQUENCE</scope>
    <source>
        <strain evidence="5">EXF-9911</strain>
    </source>
</reference>
<dbReference type="SUPFAM" id="SSF56112">
    <property type="entry name" value="Protein kinase-like (PK-like)"/>
    <property type="match status" value="1"/>
</dbReference>
<evidence type="ECO:0000256" key="1">
    <source>
        <dbReference type="ARBA" id="ARBA00022527"/>
    </source>
</evidence>
<keyword evidence="2" id="KW-0547">Nucleotide-binding</keyword>
<evidence type="ECO:0000259" key="4">
    <source>
        <dbReference type="PROSITE" id="PS50011"/>
    </source>
</evidence>
<evidence type="ECO:0000313" key="5">
    <source>
        <dbReference type="EMBL" id="KAG9670508.1"/>
    </source>
</evidence>
<protein>
    <recommendedName>
        <fullName evidence="4">Protein kinase domain-containing protein</fullName>
    </recommendedName>
</protein>
<evidence type="ECO:0000256" key="2">
    <source>
        <dbReference type="ARBA" id="ARBA00022741"/>
    </source>
</evidence>
<dbReference type="EMBL" id="JAHFXF010001304">
    <property type="protein sequence ID" value="KAG9670508.1"/>
    <property type="molecule type" value="Genomic_DNA"/>
</dbReference>
<dbReference type="InterPro" id="IPR050117">
    <property type="entry name" value="MAPK"/>
</dbReference>
<feature type="non-terminal residue" evidence="5">
    <location>
        <position position="130"/>
    </location>
</feature>
<dbReference type="InterPro" id="IPR000719">
    <property type="entry name" value="Prot_kinase_dom"/>
</dbReference>
<dbReference type="PROSITE" id="PS50011">
    <property type="entry name" value="PROTEIN_KINASE_DOM"/>
    <property type="match status" value="1"/>
</dbReference>
<keyword evidence="1" id="KW-0723">Serine/threonine-protein kinase</keyword>
<keyword evidence="1" id="KW-0418">Kinase</keyword>
<gene>
    <name evidence="5" type="ORF">KCU76_g17086</name>
</gene>
<dbReference type="Proteomes" id="UP000779574">
    <property type="component" value="Unassembled WGS sequence"/>
</dbReference>
<dbReference type="GO" id="GO:0005524">
    <property type="term" value="F:ATP binding"/>
    <property type="evidence" value="ECO:0007669"/>
    <property type="project" value="UniProtKB-KW"/>
</dbReference>
<name>A0A9P8E097_AURME</name>
<dbReference type="InterPro" id="IPR011009">
    <property type="entry name" value="Kinase-like_dom_sf"/>
</dbReference>
<proteinExistence type="predicted"/>
<keyword evidence="1" id="KW-0808">Transferase</keyword>
<dbReference type="AlphaFoldDB" id="A0A9P8E097"/>
<organism evidence="5 6">
    <name type="scientific">Aureobasidium melanogenum</name>
    <name type="common">Aureobasidium pullulans var. melanogenum</name>
    <dbReference type="NCBI Taxonomy" id="46634"/>
    <lineage>
        <taxon>Eukaryota</taxon>
        <taxon>Fungi</taxon>
        <taxon>Dikarya</taxon>
        <taxon>Ascomycota</taxon>
        <taxon>Pezizomycotina</taxon>
        <taxon>Dothideomycetes</taxon>
        <taxon>Dothideomycetidae</taxon>
        <taxon>Dothideales</taxon>
        <taxon>Saccotheciaceae</taxon>
        <taxon>Aureobasidium</taxon>
    </lineage>
</organism>
<dbReference type="Gene3D" id="1.10.510.10">
    <property type="entry name" value="Transferase(Phosphotransferase) domain 1"/>
    <property type="match status" value="1"/>
</dbReference>
<dbReference type="PANTHER" id="PTHR24055">
    <property type="entry name" value="MITOGEN-ACTIVATED PROTEIN KINASE"/>
    <property type="match status" value="1"/>
</dbReference>
<feature type="non-terminal residue" evidence="5">
    <location>
        <position position="1"/>
    </location>
</feature>
<sequence length="130" mass="14930">DIWSAGCIMAEMYTGRPLFPGTTNEDQLQKIFRLMGTPSERSWPGISQFPEYKPNFPVYATQDLRNILPQVDPVGLQLLSAMLQLRPELRISATQALQHPWFADLQQLRQQQAHMHQQHMPGVPSTQRAY</sequence>
<comment type="caution">
    <text evidence="5">The sequence shown here is derived from an EMBL/GenBank/DDBJ whole genome shotgun (WGS) entry which is preliminary data.</text>
</comment>
<evidence type="ECO:0000256" key="3">
    <source>
        <dbReference type="ARBA" id="ARBA00022840"/>
    </source>
</evidence>
<dbReference type="GO" id="GO:0004674">
    <property type="term" value="F:protein serine/threonine kinase activity"/>
    <property type="evidence" value="ECO:0007669"/>
    <property type="project" value="UniProtKB-KW"/>
</dbReference>
<feature type="domain" description="Protein kinase" evidence="4">
    <location>
        <begin position="1"/>
        <end position="102"/>
    </location>
</feature>
<reference evidence="5" key="1">
    <citation type="journal article" date="2021" name="J Fungi (Basel)">
        <title>Virulence traits and population genomics of the black yeast Aureobasidium melanogenum.</title>
        <authorList>
            <person name="Cernosa A."/>
            <person name="Sun X."/>
            <person name="Gostincar C."/>
            <person name="Fang C."/>
            <person name="Gunde-Cimerman N."/>
            <person name="Song Z."/>
        </authorList>
    </citation>
    <scope>NUCLEOTIDE SEQUENCE</scope>
    <source>
        <strain evidence="5">EXF-9911</strain>
    </source>
</reference>
<accession>A0A9P8E097</accession>
<dbReference type="Pfam" id="PF00069">
    <property type="entry name" value="Pkinase"/>
    <property type="match status" value="1"/>
</dbReference>
<keyword evidence="3" id="KW-0067">ATP-binding</keyword>